<dbReference type="Pfam" id="PF13240">
    <property type="entry name" value="Zn_Ribbon_1"/>
    <property type="match status" value="1"/>
</dbReference>
<proteinExistence type="predicted"/>
<dbReference type="InterPro" id="IPR035445">
    <property type="entry name" value="GYF-like_dom_sf"/>
</dbReference>
<name>A0A3N0I507_9FIRM</name>
<feature type="transmembrane region" description="Helical" evidence="1">
    <location>
        <begin position="212"/>
        <end position="233"/>
    </location>
</feature>
<dbReference type="InterPro" id="IPR025640">
    <property type="entry name" value="GYF_2"/>
</dbReference>
<feature type="domain" description="GYF" evidence="4">
    <location>
        <begin position="40"/>
        <end position="83"/>
    </location>
</feature>
<accession>A0A3N0I507</accession>
<dbReference type="GO" id="GO:0006898">
    <property type="term" value="P:receptor-mediated endocytosis"/>
    <property type="evidence" value="ECO:0007669"/>
    <property type="project" value="TreeGrafter"/>
</dbReference>
<organism evidence="5 6">
    <name type="scientific">Absicoccus porci</name>
    <dbReference type="NCBI Taxonomy" id="2486576"/>
    <lineage>
        <taxon>Bacteria</taxon>
        <taxon>Bacillati</taxon>
        <taxon>Bacillota</taxon>
        <taxon>Erysipelotrichia</taxon>
        <taxon>Erysipelotrichales</taxon>
        <taxon>Erysipelotrichaceae</taxon>
        <taxon>Absicoccus</taxon>
    </lineage>
</organism>
<protein>
    <submittedName>
        <fullName evidence="5">DUF4339 domain-containing protein</fullName>
    </submittedName>
</protein>
<dbReference type="Gene3D" id="3.30.1490.40">
    <property type="match status" value="2"/>
</dbReference>
<dbReference type="Pfam" id="PF14237">
    <property type="entry name" value="GYF_2"/>
    <property type="match status" value="2"/>
</dbReference>
<feature type="transmembrane region" description="Helical" evidence="1">
    <location>
        <begin position="172"/>
        <end position="192"/>
    </location>
</feature>
<feature type="domain" description="Zinc-ribbon" evidence="2">
    <location>
        <begin position="2"/>
        <end position="24"/>
    </location>
</feature>
<dbReference type="GO" id="GO:0007032">
    <property type="term" value="P:endosome organization"/>
    <property type="evidence" value="ECO:0007669"/>
    <property type="project" value="InterPro"/>
</dbReference>
<gene>
    <name evidence="5" type="ORF">EDX97_02255</name>
</gene>
<keyword evidence="6" id="KW-1185">Reference proteome</keyword>
<dbReference type="InterPro" id="IPR026870">
    <property type="entry name" value="Zinc_ribbon_dom"/>
</dbReference>
<evidence type="ECO:0000259" key="3">
    <source>
        <dbReference type="Pfam" id="PF14018"/>
    </source>
</evidence>
<evidence type="ECO:0000256" key="1">
    <source>
        <dbReference type="SAM" id="Phobius"/>
    </source>
</evidence>
<evidence type="ECO:0000259" key="2">
    <source>
        <dbReference type="Pfam" id="PF13240"/>
    </source>
</evidence>
<dbReference type="GO" id="GO:2000641">
    <property type="term" value="P:regulation of early endosome to late endosome transport"/>
    <property type="evidence" value="ECO:0007669"/>
    <property type="project" value="InterPro"/>
</dbReference>
<feature type="domain" description="DUF4234" evidence="3">
    <location>
        <begin position="170"/>
        <end position="205"/>
    </location>
</feature>
<feature type="domain" description="DUF4234" evidence="3">
    <location>
        <begin position="213"/>
        <end position="268"/>
    </location>
</feature>
<dbReference type="InterPro" id="IPR044978">
    <property type="entry name" value="GRV2/DNAJC13"/>
</dbReference>
<evidence type="ECO:0000259" key="4">
    <source>
        <dbReference type="Pfam" id="PF14237"/>
    </source>
</evidence>
<dbReference type="OrthoDB" id="192868at2"/>
<keyword evidence="1" id="KW-1133">Transmembrane helix</keyword>
<evidence type="ECO:0000313" key="6">
    <source>
        <dbReference type="Proteomes" id="UP000276568"/>
    </source>
</evidence>
<dbReference type="AlphaFoldDB" id="A0A3N0I507"/>
<dbReference type="PANTHER" id="PTHR36983">
    <property type="entry name" value="DNAJ HOMOLOG SUBFAMILY C MEMBER 13"/>
    <property type="match status" value="1"/>
</dbReference>
<comment type="caution">
    <text evidence="5">The sequence shown here is derived from an EMBL/GenBank/DDBJ whole genome shotgun (WGS) entry which is preliminary data.</text>
</comment>
<dbReference type="InterPro" id="IPR025328">
    <property type="entry name" value="DUF4234"/>
</dbReference>
<dbReference type="EMBL" id="RJQC01000001">
    <property type="protein sequence ID" value="RNM31402.1"/>
    <property type="molecule type" value="Genomic_DNA"/>
</dbReference>
<dbReference type="Proteomes" id="UP000276568">
    <property type="component" value="Unassembled WGS sequence"/>
</dbReference>
<sequence>MKCTHCGHELNGTEKFCPNCGQPVDIQPAETIEAHPNIQWYFVENNESKGPFTESQMKEFYDSGRINDLTYVWHDGQSDWESLKVSGLAFGESQETKVDGWYFIDLHQNQHGPYTKAQMNGFLANNTIGANTYVWREGMADWDTLNHTELYSQSMYPQMQSNESLFIKHRSILSCILLSIFTCGIYAIYWQYSIARDMNTLLRSNGYPEDTSPAQVVIFSFITLGIYGIYFLYKVAKNLNQIEDVYNNNALLYVILSIFGLSIVAYAIIQDNINHRVDA</sequence>
<keyword evidence="1" id="KW-0812">Transmembrane</keyword>
<feature type="domain" description="GYF" evidence="4">
    <location>
        <begin position="101"/>
        <end position="145"/>
    </location>
</feature>
<evidence type="ECO:0000313" key="5">
    <source>
        <dbReference type="EMBL" id="RNM31402.1"/>
    </source>
</evidence>
<dbReference type="PANTHER" id="PTHR36983:SF2">
    <property type="entry name" value="DNAJ HOMOLOG SUBFAMILY C MEMBER 13"/>
    <property type="match status" value="1"/>
</dbReference>
<feature type="transmembrane region" description="Helical" evidence="1">
    <location>
        <begin position="245"/>
        <end position="269"/>
    </location>
</feature>
<dbReference type="Pfam" id="PF14018">
    <property type="entry name" value="DUF4234"/>
    <property type="match status" value="2"/>
</dbReference>
<dbReference type="RefSeq" id="WP_128519559.1">
    <property type="nucleotide sequence ID" value="NZ_RJQC01000001.1"/>
</dbReference>
<reference evidence="5 6" key="1">
    <citation type="submission" date="2018-11" db="EMBL/GenBank/DDBJ databases">
        <title>Clostridium sp. nov., a member of the family Erysipelotrichaceae isolated from pig faeces.</title>
        <authorList>
            <person name="Chang Y.-H."/>
        </authorList>
    </citation>
    <scope>NUCLEOTIDE SEQUENCE [LARGE SCALE GENOMIC DNA]</scope>
    <source>
        <strain evidence="5 6">YH-panp20</strain>
    </source>
</reference>
<dbReference type="SUPFAM" id="SSF55277">
    <property type="entry name" value="GYF domain"/>
    <property type="match status" value="2"/>
</dbReference>
<keyword evidence="1" id="KW-0472">Membrane</keyword>